<dbReference type="SUPFAM" id="SSF55797">
    <property type="entry name" value="PR-1-like"/>
    <property type="match status" value="1"/>
</dbReference>
<dbReference type="InterPro" id="IPR002413">
    <property type="entry name" value="V5_allergen-like"/>
</dbReference>
<dbReference type="EMBL" id="VCGU01000003">
    <property type="protein sequence ID" value="TRY78565.1"/>
    <property type="molecule type" value="Genomic_DNA"/>
</dbReference>
<evidence type="ECO:0000313" key="3">
    <source>
        <dbReference type="EMBL" id="TRY78565.1"/>
    </source>
</evidence>
<dbReference type="SMART" id="SM00198">
    <property type="entry name" value="SCP"/>
    <property type="match status" value="1"/>
</dbReference>
<dbReference type="Proteomes" id="UP000318571">
    <property type="component" value="Chromosome 11"/>
</dbReference>
<dbReference type="PRINTS" id="PR00838">
    <property type="entry name" value="V5ALLERGEN"/>
</dbReference>
<dbReference type="InterPro" id="IPR014044">
    <property type="entry name" value="CAP_dom"/>
</dbReference>
<name>A0A553PLK3_TIGCA</name>
<dbReference type="PANTHER" id="PTHR10334">
    <property type="entry name" value="CYSTEINE-RICH SECRETORY PROTEIN-RELATED"/>
    <property type="match status" value="1"/>
</dbReference>
<organism evidence="3 4">
    <name type="scientific">Tigriopus californicus</name>
    <name type="common">Marine copepod</name>
    <dbReference type="NCBI Taxonomy" id="6832"/>
    <lineage>
        <taxon>Eukaryota</taxon>
        <taxon>Metazoa</taxon>
        <taxon>Ecdysozoa</taxon>
        <taxon>Arthropoda</taxon>
        <taxon>Crustacea</taxon>
        <taxon>Multicrustacea</taxon>
        <taxon>Hexanauplia</taxon>
        <taxon>Copepoda</taxon>
        <taxon>Harpacticoida</taxon>
        <taxon>Harpacticidae</taxon>
        <taxon>Tigriopus</taxon>
    </lineage>
</organism>
<evidence type="ECO:0000256" key="1">
    <source>
        <dbReference type="SAM" id="MobiDB-lite"/>
    </source>
</evidence>
<evidence type="ECO:0000313" key="4">
    <source>
        <dbReference type="Proteomes" id="UP000318571"/>
    </source>
</evidence>
<dbReference type="InterPro" id="IPR018244">
    <property type="entry name" value="Allrgn_V5/Tpx1_CS"/>
</dbReference>
<dbReference type="GO" id="GO:0005576">
    <property type="term" value="C:extracellular region"/>
    <property type="evidence" value="ECO:0007669"/>
    <property type="project" value="InterPro"/>
</dbReference>
<dbReference type="InterPro" id="IPR001283">
    <property type="entry name" value="CRISP-related"/>
</dbReference>
<feature type="domain" description="SCP" evidence="2">
    <location>
        <begin position="106"/>
        <end position="261"/>
    </location>
</feature>
<dbReference type="PROSITE" id="PS01010">
    <property type="entry name" value="CRISP_2"/>
    <property type="match status" value="1"/>
</dbReference>
<protein>
    <recommendedName>
        <fullName evidence="2">SCP domain-containing protein</fullName>
    </recommendedName>
</protein>
<dbReference type="Pfam" id="PF00188">
    <property type="entry name" value="CAP"/>
    <property type="match status" value="1"/>
</dbReference>
<proteinExistence type="predicted"/>
<accession>A0A553PLK3</accession>
<dbReference type="CDD" id="cd05380">
    <property type="entry name" value="CAP_euk"/>
    <property type="match status" value="1"/>
</dbReference>
<gene>
    <name evidence="3" type="ORF">TCAL_06473</name>
</gene>
<reference evidence="3 4" key="1">
    <citation type="journal article" date="2018" name="Nat. Ecol. Evol.">
        <title>Genomic signatures of mitonuclear coevolution across populations of Tigriopus californicus.</title>
        <authorList>
            <person name="Barreto F.S."/>
            <person name="Watson E.T."/>
            <person name="Lima T.G."/>
            <person name="Willett C.S."/>
            <person name="Edmands S."/>
            <person name="Li W."/>
            <person name="Burton R.S."/>
        </authorList>
    </citation>
    <scope>NUCLEOTIDE SEQUENCE [LARGE SCALE GENOMIC DNA]</scope>
    <source>
        <strain evidence="3 4">San Diego</strain>
    </source>
</reference>
<feature type="region of interest" description="Disordered" evidence="1">
    <location>
        <begin position="1"/>
        <end position="20"/>
    </location>
</feature>
<sequence length="358" mass="39104">MNNTQITPTQEKKSNTKHTAGAYQLKRTDESSQSSSPLDVCLCLGLGFSALLAIQNYHSLPKVTTSLRQCDYCSLSQSNTYCQFLSSASVNAANCGQAKDKGISSKIKNDILNQHNQLRSNIAFGKVPRIPSASNMREMTWNEELAQGAQLWANQCVFTHDSNDICKYSVGQNLYLSWSSAPDAKSEWSKAVTEWFNEVKDVSPQAINNFPSYSRDPIGHFTQLAWAETHELGCGYINYFNANQGYQYYVCNYGPMGNMIGASVYKEGQACSNCPQGTTCNQGSGLCSLGTNQPNPGFNEDIVQPVQPSQPVWPPPTTGQGPTVGPGFPPNNGQNPTWGPGLPPIPFCKELDGTIRNL</sequence>
<evidence type="ECO:0000259" key="2">
    <source>
        <dbReference type="SMART" id="SM00198"/>
    </source>
</evidence>
<dbReference type="PRINTS" id="PR00837">
    <property type="entry name" value="V5TPXLIKE"/>
</dbReference>
<dbReference type="Gene3D" id="3.40.33.10">
    <property type="entry name" value="CAP"/>
    <property type="match status" value="1"/>
</dbReference>
<dbReference type="AlphaFoldDB" id="A0A553PLK3"/>
<dbReference type="PROSITE" id="PS01009">
    <property type="entry name" value="CRISP_1"/>
    <property type="match status" value="1"/>
</dbReference>
<comment type="caution">
    <text evidence="3">The sequence shown here is derived from an EMBL/GenBank/DDBJ whole genome shotgun (WGS) entry which is preliminary data.</text>
</comment>
<dbReference type="OMA" id="WAETHEL"/>
<keyword evidence="4" id="KW-1185">Reference proteome</keyword>
<dbReference type="InterPro" id="IPR035940">
    <property type="entry name" value="CAP_sf"/>
</dbReference>